<proteinExistence type="predicted"/>
<evidence type="ECO:0000256" key="1">
    <source>
        <dbReference type="SAM" id="Phobius"/>
    </source>
</evidence>
<dbReference type="RefSeq" id="WP_101811423.1">
    <property type="nucleotide sequence ID" value="NZ_BLAM01000122.1"/>
</dbReference>
<organism evidence="2 3">
    <name type="scientific">Ligilactobacillus agilis</name>
    <dbReference type="NCBI Taxonomy" id="1601"/>
    <lineage>
        <taxon>Bacteria</taxon>
        <taxon>Bacillati</taxon>
        <taxon>Bacillota</taxon>
        <taxon>Bacilli</taxon>
        <taxon>Lactobacillales</taxon>
        <taxon>Lactobacillaceae</taxon>
        <taxon>Ligilactobacillus</taxon>
    </lineage>
</organism>
<comment type="caution">
    <text evidence="2">The sequence shown here is derived from an EMBL/GenBank/DDBJ whole genome shotgun (WGS) entry which is preliminary data.</text>
</comment>
<dbReference type="AlphaFoldDB" id="A0A2I2ACF5"/>
<dbReference type="Proteomes" id="UP000234579">
    <property type="component" value="Unassembled WGS sequence"/>
</dbReference>
<dbReference type="EMBL" id="PKGI01000014">
    <property type="protein sequence ID" value="PLA77071.1"/>
    <property type="molecule type" value="Genomic_DNA"/>
</dbReference>
<protein>
    <submittedName>
        <fullName evidence="2">Uncharacterized protein</fullName>
    </submittedName>
</protein>
<accession>A0A2I2ACF5</accession>
<keyword evidence="1" id="KW-0472">Membrane</keyword>
<name>A0A2I2ACF5_9LACO</name>
<evidence type="ECO:0000313" key="3">
    <source>
        <dbReference type="Proteomes" id="UP000234579"/>
    </source>
</evidence>
<gene>
    <name evidence="2" type="ORF">CYR79_02750</name>
</gene>
<reference evidence="3" key="1">
    <citation type="submission" date="2017-12" db="EMBL/GenBank/DDBJ databases">
        <authorList>
            <person name="Christensen H."/>
        </authorList>
    </citation>
    <scope>NUCLEOTIDE SEQUENCE [LARGE SCALE GENOMIC DNA]</scope>
    <source>
        <strain evidence="3">268A</strain>
    </source>
</reference>
<feature type="transmembrane region" description="Helical" evidence="1">
    <location>
        <begin position="12"/>
        <end position="32"/>
    </location>
</feature>
<feature type="transmembrane region" description="Helical" evidence="1">
    <location>
        <begin position="38"/>
        <end position="60"/>
    </location>
</feature>
<keyword evidence="1" id="KW-0812">Transmembrane</keyword>
<evidence type="ECO:0000313" key="2">
    <source>
        <dbReference type="EMBL" id="PLA77071.1"/>
    </source>
</evidence>
<sequence>MTKNDFKVNSKVSWLLGLSGGILADGLLRILTGEEGNLLVHTMVFGFFAGLVYLGSRLVLRLLAH</sequence>
<keyword evidence="1" id="KW-1133">Transmembrane helix</keyword>